<protein>
    <recommendedName>
        <fullName evidence="1">AAA+ ATPase domain-containing protein</fullName>
    </recommendedName>
</protein>
<dbReference type="CDD" id="cd00267">
    <property type="entry name" value="ABC_ATPase"/>
    <property type="match status" value="1"/>
</dbReference>
<organism evidence="2 3">
    <name type="scientific">Lentzea indica</name>
    <dbReference type="NCBI Taxonomy" id="2604800"/>
    <lineage>
        <taxon>Bacteria</taxon>
        <taxon>Bacillati</taxon>
        <taxon>Actinomycetota</taxon>
        <taxon>Actinomycetes</taxon>
        <taxon>Pseudonocardiales</taxon>
        <taxon>Pseudonocardiaceae</taxon>
        <taxon>Lentzea</taxon>
    </lineage>
</organism>
<accession>A0ABX1FGK7</accession>
<keyword evidence="3" id="KW-1185">Reference proteome</keyword>
<dbReference type="Gene3D" id="3.40.50.300">
    <property type="entry name" value="P-loop containing nucleotide triphosphate hydrolases"/>
    <property type="match status" value="1"/>
</dbReference>
<evidence type="ECO:0000313" key="3">
    <source>
        <dbReference type="Proteomes" id="UP001515943"/>
    </source>
</evidence>
<feature type="domain" description="AAA+ ATPase" evidence="1">
    <location>
        <begin position="27"/>
        <end position="209"/>
    </location>
</feature>
<comment type="caution">
    <text evidence="2">The sequence shown here is derived from an EMBL/GenBank/DDBJ whole genome shotgun (WGS) entry which is preliminary data.</text>
</comment>
<dbReference type="RefSeq" id="WP_167974450.1">
    <property type="nucleotide sequence ID" value="NZ_VSRL01000045.1"/>
</dbReference>
<gene>
    <name evidence="2" type="ORF">FXN61_15125</name>
</gene>
<evidence type="ECO:0000259" key="1">
    <source>
        <dbReference type="SMART" id="SM00382"/>
    </source>
</evidence>
<sequence>MEIRAQRAGVNGAHGPLLLPTSLTAKPGELTLVAGEPGTGHTALGLLLSGRMKPSTGTVSPDAKTLRKQVVLIDAPEVNEPEEALSLAAVVGEELAMNGMPSGKKAVHDWLVEHAADEHAAKRFEHVPAQTRCAVMLELASARPGVTALVLDCPDRYHPNPREWFALAHNYVTPERSVVALCSNSSAHILLSANILDIPHARLGEDNDTKMEITA</sequence>
<evidence type="ECO:0000313" key="2">
    <source>
        <dbReference type="EMBL" id="NKE58088.1"/>
    </source>
</evidence>
<name>A0ABX1FGK7_9PSEU</name>
<dbReference type="SUPFAM" id="SSF52540">
    <property type="entry name" value="P-loop containing nucleoside triphosphate hydrolases"/>
    <property type="match status" value="1"/>
</dbReference>
<dbReference type="InterPro" id="IPR027417">
    <property type="entry name" value="P-loop_NTPase"/>
</dbReference>
<reference evidence="2 3" key="1">
    <citation type="submission" date="2019-08" db="EMBL/GenBank/DDBJ databases">
        <title>Lentzea from Indian Himalayas.</title>
        <authorList>
            <person name="Mandal S."/>
            <person name="Mallick Gupta A."/>
            <person name="Maiti P.K."/>
            <person name="Sarkar J."/>
            <person name="Mandal S."/>
        </authorList>
    </citation>
    <scope>NUCLEOTIDE SEQUENCE [LARGE SCALE GENOMIC DNA]</scope>
    <source>
        <strain evidence="2 3">PSKA42</strain>
    </source>
</reference>
<dbReference type="EMBL" id="VSRL01000045">
    <property type="protein sequence ID" value="NKE58088.1"/>
    <property type="molecule type" value="Genomic_DNA"/>
</dbReference>
<dbReference type="Proteomes" id="UP001515943">
    <property type="component" value="Unassembled WGS sequence"/>
</dbReference>
<dbReference type="SMART" id="SM00382">
    <property type="entry name" value="AAA"/>
    <property type="match status" value="1"/>
</dbReference>
<dbReference type="InterPro" id="IPR003593">
    <property type="entry name" value="AAA+_ATPase"/>
</dbReference>
<proteinExistence type="predicted"/>